<dbReference type="AlphaFoldDB" id="Q2I0M2"/>
<sequence length="328" mass="37613">MQIEQLMKSLTIYFDDIQEGLWFKNLHPLLESASLEAITGSLKRNPNLADVLKYDRPDIILTLNQTPILVIERTIEVPSGHNVGQRYGRLAAASEAGVPLVYFGPYAARKHGGATEGPRYMNLRLFYALDVMQKVNGSAITTINWPVDQNFEILQDPSKDKRMKEYLEMFFDNLLKYGIAGINLAIRNSSFQAEQLAEREKFVETMITNPEQYDVPPDSVQILNAERFFNELGISENKRIICDEVVLYQVGMTYVRSDPYTGMALLYKYLYILGSERNRCLILKFPNITTDMWKKVAFGSRERKDVRIYRSVSDGILFADGYLSKEEL</sequence>
<accession>Q2I0M2</accession>
<proteinExistence type="predicted"/>
<dbReference type="REBASE" id="3096">
    <property type="entry name" value="BtsI"/>
</dbReference>
<dbReference type="REBASE" id="13449">
    <property type="entry name" value="Nb.BtsI"/>
</dbReference>
<gene>
    <name evidence="1" type="primary">btsIR2</name>
</gene>
<name>Q2I0M2_PARTM</name>
<protein>
    <submittedName>
        <fullName evidence="1">R2.BtsI</fullName>
    </submittedName>
</protein>
<evidence type="ECO:0000313" key="1">
    <source>
        <dbReference type="EMBL" id="ABC75876.1"/>
    </source>
</evidence>
<dbReference type="EMBL" id="DQ355163">
    <property type="protein sequence ID" value="ABC75876.1"/>
    <property type="molecule type" value="Genomic_DNA"/>
</dbReference>
<organism evidence="1">
    <name type="scientific">Parageobacillus thermoglucosidasius</name>
    <name type="common">Geobacillus thermoglucosidasius</name>
    <dbReference type="NCBI Taxonomy" id="1426"/>
    <lineage>
        <taxon>Bacteria</taxon>
        <taxon>Bacillati</taxon>
        <taxon>Bacillota</taxon>
        <taxon>Bacilli</taxon>
        <taxon>Bacillales</taxon>
        <taxon>Anoxybacillaceae</taxon>
        <taxon>Parageobacillus</taxon>
    </lineage>
</organism>
<reference evidence="1" key="1">
    <citation type="journal article" date="2007" name="Nucleic Acids Res.">
        <title>Discovery of natural nicking endonucleases Nb.BsrDI and Nb.BtsI and engineering of top-strand nicking variants from BsrDI and BtsI.</title>
        <authorList>
            <person name="Xu S.Y."/>
            <person name="Zhu Z."/>
            <person name="Zhang P."/>
            <person name="Chan S.H."/>
            <person name="Samuelson J.C."/>
            <person name="Xiao J."/>
            <person name="Ingalls D."/>
            <person name="Wilson G.G."/>
        </authorList>
    </citation>
    <scope>NUCLEOTIDE SEQUENCE</scope>
</reference>